<dbReference type="PANTHER" id="PTHR45629:SF7">
    <property type="entry name" value="DNA EXCISION REPAIR PROTEIN ERCC-6-RELATED"/>
    <property type="match status" value="1"/>
</dbReference>
<dbReference type="GO" id="GO:0005524">
    <property type="term" value="F:ATP binding"/>
    <property type="evidence" value="ECO:0007669"/>
    <property type="project" value="InterPro"/>
</dbReference>
<dbReference type="AlphaFoldDB" id="A0A8J4Q4I9"/>
<evidence type="ECO:0008006" key="7">
    <source>
        <dbReference type="Google" id="ProtNLM"/>
    </source>
</evidence>
<dbReference type="SMART" id="SM00487">
    <property type="entry name" value="DEXDc"/>
    <property type="match status" value="1"/>
</dbReference>
<dbReference type="CDD" id="cd18793">
    <property type="entry name" value="SF2_C_SNF"/>
    <property type="match status" value="1"/>
</dbReference>
<evidence type="ECO:0000259" key="3">
    <source>
        <dbReference type="PROSITE" id="PS51192"/>
    </source>
</evidence>
<dbReference type="SMART" id="SM00490">
    <property type="entry name" value="HELICc"/>
    <property type="match status" value="1"/>
</dbReference>
<feature type="compositionally biased region" description="Basic and acidic residues" evidence="2">
    <location>
        <begin position="77"/>
        <end position="88"/>
    </location>
</feature>
<dbReference type="InterPro" id="IPR014001">
    <property type="entry name" value="Helicase_ATP-bd"/>
</dbReference>
<evidence type="ECO:0000313" key="5">
    <source>
        <dbReference type="EMBL" id="KAF2073796.1"/>
    </source>
</evidence>
<dbReference type="PROSITE" id="PS51194">
    <property type="entry name" value="HELICASE_CTER"/>
    <property type="match status" value="1"/>
</dbReference>
<gene>
    <name evidence="5" type="ORF">CYY_004890</name>
</gene>
<dbReference type="GO" id="GO:0015616">
    <property type="term" value="F:DNA translocase activity"/>
    <property type="evidence" value="ECO:0007669"/>
    <property type="project" value="TreeGrafter"/>
</dbReference>
<dbReference type="Proteomes" id="UP000695562">
    <property type="component" value="Unassembled WGS sequence"/>
</dbReference>
<evidence type="ECO:0000256" key="1">
    <source>
        <dbReference type="ARBA" id="ARBA00022801"/>
    </source>
</evidence>
<accession>A0A8J4Q4I9</accession>
<feature type="compositionally biased region" description="Low complexity" evidence="2">
    <location>
        <begin position="15"/>
        <end position="71"/>
    </location>
</feature>
<keyword evidence="1" id="KW-0378">Hydrolase</keyword>
<dbReference type="Gene3D" id="3.40.50.10810">
    <property type="entry name" value="Tandem AAA-ATPase domain"/>
    <property type="match status" value="1"/>
</dbReference>
<dbReference type="GO" id="GO:0000724">
    <property type="term" value="P:double-strand break repair via homologous recombination"/>
    <property type="evidence" value="ECO:0007669"/>
    <property type="project" value="TreeGrafter"/>
</dbReference>
<feature type="compositionally biased region" description="Acidic residues" evidence="2">
    <location>
        <begin position="877"/>
        <end position="888"/>
    </location>
</feature>
<comment type="caution">
    <text evidence="5">The sequence shown here is derived from an EMBL/GenBank/DDBJ whole genome shotgun (WGS) entry which is preliminary data.</text>
</comment>
<dbReference type="Pfam" id="PF00271">
    <property type="entry name" value="Helicase_C"/>
    <property type="match status" value="1"/>
</dbReference>
<dbReference type="InterPro" id="IPR049730">
    <property type="entry name" value="SNF2/RAD54-like_C"/>
</dbReference>
<dbReference type="InterPro" id="IPR038718">
    <property type="entry name" value="SNF2-like_sf"/>
</dbReference>
<dbReference type="SUPFAM" id="SSF52540">
    <property type="entry name" value="P-loop containing nucleoside triphosphate hydrolases"/>
    <property type="match status" value="2"/>
</dbReference>
<dbReference type="InterPro" id="IPR001650">
    <property type="entry name" value="Helicase_C-like"/>
</dbReference>
<feature type="region of interest" description="Disordered" evidence="2">
    <location>
        <begin position="924"/>
        <end position="945"/>
    </location>
</feature>
<dbReference type="EMBL" id="AJWJ01000182">
    <property type="protein sequence ID" value="KAF2073796.1"/>
    <property type="molecule type" value="Genomic_DNA"/>
</dbReference>
<evidence type="ECO:0000256" key="2">
    <source>
        <dbReference type="SAM" id="MobiDB-lite"/>
    </source>
</evidence>
<feature type="domain" description="Helicase C-terminal" evidence="4">
    <location>
        <begin position="610"/>
        <end position="763"/>
    </location>
</feature>
<evidence type="ECO:0000259" key="4">
    <source>
        <dbReference type="PROSITE" id="PS51194"/>
    </source>
</evidence>
<feature type="region of interest" description="Disordered" evidence="2">
    <location>
        <begin position="877"/>
        <end position="911"/>
    </location>
</feature>
<evidence type="ECO:0000313" key="6">
    <source>
        <dbReference type="Proteomes" id="UP000695562"/>
    </source>
</evidence>
<dbReference type="OrthoDB" id="413460at2759"/>
<dbReference type="Gene3D" id="1.20.120.850">
    <property type="entry name" value="SWI2/SNF2 ATPases, N-terminal domain"/>
    <property type="match status" value="1"/>
</dbReference>
<reference evidence="5" key="1">
    <citation type="submission" date="2020-01" db="EMBL/GenBank/DDBJ databases">
        <title>Development of genomics and gene disruption for Polysphondylium violaceum indicates a role for the polyketide synthase stlB in stalk morphogenesis.</title>
        <authorList>
            <person name="Narita B."/>
            <person name="Kawabe Y."/>
            <person name="Kin K."/>
            <person name="Saito T."/>
            <person name="Gibbs R."/>
            <person name="Kuspa A."/>
            <person name="Muzny D."/>
            <person name="Queller D."/>
            <person name="Richards S."/>
            <person name="Strassman J."/>
            <person name="Sucgang R."/>
            <person name="Worley K."/>
            <person name="Schaap P."/>
        </authorList>
    </citation>
    <scope>NUCLEOTIDE SEQUENCE</scope>
    <source>
        <strain evidence="5">QSvi11</strain>
    </source>
</reference>
<dbReference type="CDD" id="cd18004">
    <property type="entry name" value="DEXHc_RAD54"/>
    <property type="match status" value="1"/>
</dbReference>
<dbReference type="InterPro" id="IPR027417">
    <property type="entry name" value="P-loop_NTPase"/>
</dbReference>
<dbReference type="GO" id="GO:0007131">
    <property type="term" value="P:reciprocal meiotic recombination"/>
    <property type="evidence" value="ECO:0007669"/>
    <property type="project" value="TreeGrafter"/>
</dbReference>
<feature type="region of interest" description="Disordered" evidence="2">
    <location>
        <begin position="1"/>
        <end position="88"/>
    </location>
</feature>
<dbReference type="InterPro" id="IPR050496">
    <property type="entry name" value="SNF2_RAD54_helicase_repair"/>
</dbReference>
<dbReference type="Pfam" id="PF00176">
    <property type="entry name" value="SNF2-rel_dom"/>
    <property type="match status" value="1"/>
</dbReference>
<dbReference type="GO" id="GO:0016787">
    <property type="term" value="F:hydrolase activity"/>
    <property type="evidence" value="ECO:0007669"/>
    <property type="project" value="UniProtKB-KW"/>
</dbReference>
<proteinExistence type="predicted"/>
<protein>
    <recommendedName>
        <fullName evidence="7">SNF2-related domain-containing protein</fullName>
    </recommendedName>
</protein>
<keyword evidence="6" id="KW-1185">Reference proteome</keyword>
<feature type="domain" description="Helicase ATP-binding" evidence="3">
    <location>
        <begin position="283"/>
        <end position="456"/>
    </location>
</feature>
<dbReference type="Gene3D" id="3.40.50.300">
    <property type="entry name" value="P-loop containing nucleotide triphosphate hydrolases"/>
    <property type="match status" value="1"/>
</dbReference>
<organism evidence="5 6">
    <name type="scientific">Polysphondylium violaceum</name>
    <dbReference type="NCBI Taxonomy" id="133409"/>
    <lineage>
        <taxon>Eukaryota</taxon>
        <taxon>Amoebozoa</taxon>
        <taxon>Evosea</taxon>
        <taxon>Eumycetozoa</taxon>
        <taxon>Dictyostelia</taxon>
        <taxon>Dictyosteliales</taxon>
        <taxon>Dictyosteliaceae</taxon>
        <taxon>Polysphondylium</taxon>
    </lineage>
</organism>
<dbReference type="PANTHER" id="PTHR45629">
    <property type="entry name" value="SNF2/RAD54 FAMILY MEMBER"/>
    <property type="match status" value="1"/>
</dbReference>
<sequence length="945" mass="105937">MKRNKARGFITPYKTDTPLSTTEPNTTTPKFTKPKTTSIPTTTISTPLSSKSTTATTSTTTTNKTTKAPTTKARKTTTKEFKNESKESIENKATGDTTLRYHRVMWCNLTTKKHKTYNDGYLSFDEPSLLSLLMDDVGKEIGKSKNIKLDELYPDFLTKFSGKEVIIGEEIKESDFRKSTNTNIQYNDTSAISSSNGNSTSSSATPDILKAKFVGHDNGNATKVLKSRNDPNEANAFVLYQPPKGMVDAEGKPVTWVVVDPFLANQLRPHQKIGVQFLFNAVIGMHEQGKGAILADQMGLGKTLQTLTLVWTMITQSLYGKKGILKKVVIVTPATLVGNWKKEINRWFGSNRLDPVTLSDSATKSTKEMLHQFITTLVKPVLIISYEQCRTFASIIEDMSCDLLICDEGHRLKNSLSKTNIAVTGIKTERRIILTGTPIQNDLGEFYSMVDFCNPGCLGSISQFKREFINPIMQYRDTSKSSDHAGYRKSLELANLTQPFILRRKSNILEQYLPPKTVYIIFCPLSTLQATLYKRVLNSSRVQSIFSAADDKVKVSGQGSLPTITLLKKLCNSVSLIANEPDLEDLCKSFDKLELDQSGKLLFIKSLIGQLIPLNERLVLVSNYTQTLDVFERLCGSLKVDFLRLDGQVDANARQPLVDKFNESKTFKIFLLSAKAGGVGINLIGGNHIVLFDPDWNPAIDIQAMERVWREGQTKPVSIYRLFSTGTIEEKIYQRQLMKESISNNIIDKSFDNSGSFSVEDLKDIFSLNQATNSDTHDLLQCKCGKSSNSSNSNSSVDPLVFKKRQEIFKKIQHIEKWDHHTDLHNAVSANNRILGNIDNDLVSFVFVSKKLNTINQEFDEQGTFSLLDTEQDIVDEEEQDGNQDNDDIITPSKSVSKRKTTPTKTKATIIDDTDDIDNLEFLDTTPKKRMKNNHFNDEDLENLE</sequence>
<dbReference type="InterPro" id="IPR000330">
    <property type="entry name" value="SNF2_N"/>
</dbReference>
<name>A0A8J4Q4I9_9MYCE</name>
<dbReference type="PROSITE" id="PS51192">
    <property type="entry name" value="HELICASE_ATP_BIND_1"/>
    <property type="match status" value="1"/>
</dbReference>
<dbReference type="GO" id="GO:0005634">
    <property type="term" value="C:nucleus"/>
    <property type="evidence" value="ECO:0007669"/>
    <property type="project" value="TreeGrafter"/>
</dbReference>